<organism evidence="7 8">
    <name type="scientific">Pararobbsia silviterrae</name>
    <dbReference type="NCBI Taxonomy" id="1792498"/>
    <lineage>
        <taxon>Bacteria</taxon>
        <taxon>Pseudomonadati</taxon>
        <taxon>Pseudomonadota</taxon>
        <taxon>Betaproteobacteria</taxon>
        <taxon>Burkholderiales</taxon>
        <taxon>Burkholderiaceae</taxon>
        <taxon>Pararobbsia</taxon>
    </lineage>
</organism>
<dbReference type="HAMAP" id="MF_00765">
    <property type="entry name" value="DarP"/>
    <property type="match status" value="1"/>
</dbReference>
<dbReference type="SUPFAM" id="SSF158710">
    <property type="entry name" value="PSPTO4464-like"/>
    <property type="match status" value="1"/>
</dbReference>
<dbReference type="GO" id="GO:0019843">
    <property type="term" value="F:rRNA binding"/>
    <property type="evidence" value="ECO:0007669"/>
    <property type="project" value="UniProtKB-UniRule"/>
</dbReference>
<dbReference type="InterPro" id="IPR006839">
    <property type="entry name" value="DarP"/>
</dbReference>
<evidence type="ECO:0000313" key="8">
    <source>
        <dbReference type="Proteomes" id="UP000270342"/>
    </source>
</evidence>
<comment type="similarity">
    <text evidence="5">Belongs to the DarP family.</text>
</comment>
<feature type="region of interest" description="Disordered" evidence="6">
    <location>
        <begin position="1"/>
        <end position="31"/>
    </location>
</feature>
<dbReference type="RefSeq" id="WP_121083847.1">
    <property type="nucleotide sequence ID" value="NZ_RBZU01000001.1"/>
</dbReference>
<dbReference type="Pfam" id="PF04751">
    <property type="entry name" value="DarP"/>
    <property type="match status" value="1"/>
</dbReference>
<sequence length="206" mass="23577">MTQRPRTLPASRSPRDDEDDPYDGRPSKSQLKREMQELQVLGAELVALSKDAHKKMPLPENLDEAVREARRITDHEGKRRQLQYVGKVMRSLHDEEVQKIRAALDAYNGVSKAETVRLHAIERWRERLLADDAVLTEFVAKYPSADVQTGRNLIRSARRDQQQQRPPKHFRELFHWIKAAQDEAGASAGEASDVSATDHEDDDGEY</sequence>
<dbReference type="PIRSF" id="PIRSF016183">
    <property type="entry name" value="UCP016183"/>
    <property type="match status" value="1"/>
</dbReference>
<comment type="function">
    <text evidence="5">Member of a network of 50S ribosomal subunit biogenesis factors which assembles along the 30S-50S interface, preventing incorrect 23S rRNA structures from forming. Promotes peptidyl transferase center (PTC) maturation.</text>
</comment>
<keyword evidence="2 5" id="KW-0690">Ribosome biogenesis</keyword>
<dbReference type="PANTHER" id="PTHR38101:SF1">
    <property type="entry name" value="UPF0307 PROTEIN YJGA"/>
    <property type="match status" value="1"/>
</dbReference>
<dbReference type="GO" id="GO:1902626">
    <property type="term" value="P:assembly of large subunit precursor of preribosome"/>
    <property type="evidence" value="ECO:0007669"/>
    <property type="project" value="UniProtKB-UniRule"/>
</dbReference>
<evidence type="ECO:0000313" key="7">
    <source>
        <dbReference type="EMBL" id="RKP59197.1"/>
    </source>
</evidence>
<dbReference type="PANTHER" id="PTHR38101">
    <property type="entry name" value="UPF0307 PROTEIN YJGA"/>
    <property type="match status" value="1"/>
</dbReference>
<dbReference type="GO" id="GO:0043022">
    <property type="term" value="F:ribosome binding"/>
    <property type="evidence" value="ECO:0007669"/>
    <property type="project" value="UniProtKB-UniRule"/>
</dbReference>
<feature type="compositionally biased region" description="Basic and acidic residues" evidence="6">
    <location>
        <begin position="22"/>
        <end position="31"/>
    </location>
</feature>
<evidence type="ECO:0000256" key="5">
    <source>
        <dbReference type="HAMAP-Rule" id="MF_00765"/>
    </source>
</evidence>
<dbReference type="AlphaFoldDB" id="A0A494YGP0"/>
<keyword evidence="4 5" id="KW-0694">RNA-binding</keyword>
<comment type="subcellular location">
    <subcellularLocation>
        <location evidence="5">Cytoplasm</location>
    </subcellularLocation>
    <text evidence="5">Associates with late stage pre-50S ribosomal subunits.</text>
</comment>
<keyword evidence="1 5" id="KW-0963">Cytoplasm</keyword>
<dbReference type="OrthoDB" id="5293604at2"/>
<keyword evidence="3 5" id="KW-0699">rRNA-binding</keyword>
<dbReference type="GO" id="GO:0005829">
    <property type="term" value="C:cytosol"/>
    <property type="evidence" value="ECO:0007669"/>
    <property type="project" value="TreeGrafter"/>
</dbReference>
<dbReference type="Proteomes" id="UP000270342">
    <property type="component" value="Unassembled WGS sequence"/>
</dbReference>
<dbReference type="NCBIfam" id="NF003593">
    <property type="entry name" value="PRK05255.1-1"/>
    <property type="match status" value="1"/>
</dbReference>
<dbReference type="EMBL" id="RBZU01000001">
    <property type="protein sequence ID" value="RKP59197.1"/>
    <property type="molecule type" value="Genomic_DNA"/>
</dbReference>
<protein>
    <recommendedName>
        <fullName evidence="5">Dual-action ribosomal maturation protein DarP</fullName>
    </recommendedName>
    <alternativeName>
        <fullName evidence="5">Large ribosomal subunit assembly factor DarP</fullName>
    </alternativeName>
</protein>
<accession>A0A494YGP0</accession>
<comment type="caution">
    <text evidence="7">The sequence shown here is derived from an EMBL/GenBank/DDBJ whole genome shotgun (WGS) entry which is preliminary data.</text>
</comment>
<keyword evidence="8" id="KW-1185">Reference proteome</keyword>
<name>A0A494YGP0_9BURK</name>
<dbReference type="CDD" id="cd16331">
    <property type="entry name" value="YjgA-like"/>
    <property type="match status" value="1"/>
</dbReference>
<gene>
    <name evidence="5" type="primary">darP</name>
    <name evidence="7" type="ORF">D7S86_04690</name>
</gene>
<dbReference type="Gene3D" id="1.10.60.30">
    <property type="entry name" value="PSPTO4464-like domains"/>
    <property type="match status" value="2"/>
</dbReference>
<dbReference type="InterPro" id="IPR023153">
    <property type="entry name" value="DarP_sf"/>
</dbReference>
<evidence type="ECO:0000256" key="4">
    <source>
        <dbReference type="ARBA" id="ARBA00022884"/>
    </source>
</evidence>
<evidence type="ECO:0000256" key="3">
    <source>
        <dbReference type="ARBA" id="ARBA00022730"/>
    </source>
</evidence>
<reference evidence="7 8" key="1">
    <citation type="submission" date="2018-10" db="EMBL/GenBank/DDBJ databases">
        <title>Robbsia sp. DHC34, isolated from soil.</title>
        <authorList>
            <person name="Gao Z.-H."/>
            <person name="Qiu L.-H."/>
        </authorList>
    </citation>
    <scope>NUCLEOTIDE SEQUENCE [LARGE SCALE GENOMIC DNA]</scope>
    <source>
        <strain evidence="7 8">DHC34</strain>
    </source>
</reference>
<evidence type="ECO:0000256" key="1">
    <source>
        <dbReference type="ARBA" id="ARBA00022490"/>
    </source>
</evidence>
<feature type="region of interest" description="Disordered" evidence="6">
    <location>
        <begin position="183"/>
        <end position="206"/>
    </location>
</feature>
<proteinExistence type="inferred from homology"/>
<evidence type="ECO:0000256" key="2">
    <source>
        <dbReference type="ARBA" id="ARBA00022517"/>
    </source>
</evidence>
<evidence type="ECO:0000256" key="6">
    <source>
        <dbReference type="SAM" id="MobiDB-lite"/>
    </source>
</evidence>